<gene>
    <name evidence="1" type="ORF">GCM10011514_04300</name>
</gene>
<evidence type="ECO:0008006" key="3">
    <source>
        <dbReference type="Google" id="ProtNLM"/>
    </source>
</evidence>
<dbReference type="Proteomes" id="UP000609064">
    <property type="component" value="Unassembled WGS sequence"/>
</dbReference>
<dbReference type="InterPro" id="IPR026950">
    <property type="entry name" value="Caps_assemb_Wzi"/>
</dbReference>
<evidence type="ECO:0000313" key="2">
    <source>
        <dbReference type="Proteomes" id="UP000609064"/>
    </source>
</evidence>
<keyword evidence="2" id="KW-1185">Reference proteome</keyword>
<accession>A0A916YG44</accession>
<proteinExistence type="predicted"/>
<dbReference type="RefSeq" id="WP_188764190.1">
    <property type="nucleotide sequence ID" value="NZ_BMKK01000001.1"/>
</dbReference>
<comment type="caution">
    <text evidence="1">The sequence shown here is derived from an EMBL/GenBank/DDBJ whole genome shotgun (WGS) entry which is preliminary data.</text>
</comment>
<dbReference type="AlphaFoldDB" id="A0A916YG44"/>
<dbReference type="Gene3D" id="2.40.160.130">
    <property type="entry name" value="Capsule assembly protein Wzi"/>
    <property type="match status" value="1"/>
</dbReference>
<sequence>MGLCLLKYFKISTGYKHTTLLFRKFSILFVLSIINSLSGLSQSNFAPLNEEYSNLIERYEIKSGSLLNLHSNIKPVRRKDLVKLSTELETDEKVKLSKTDRFNLEYLQNDSWEWLDDTKLPQSDSKKAIWKHLFRKKSDLYSIQNKDLDFHISPIFQFSFANDNQAKETPYINTRGIEIRGTLNKKLGFYSMLTENQMLYPEYVREYGRQYNANPYEGFTKIPNADSSKYLADFFSARGYITFQALKSVQIQFGHDKNFIGSGIRSMILSDFSAPYLHLKVLTNIGRFQYMNLFAQMINKQIPVAVDGTEQLPPKYFSLHHLSINLSRNLNIGFFESIVFGKRQVGFDVNYLNPVIFLRFVEGHLGSVDNSIAGANFKYNFKRHFSLYGQFVLDEFNIKYFKKDGWWAKKYSAQIGTRYVDVFGIKNLDFQAEYNLVRPYMYSHNSTYSNYVNYNLPLAHPLGANFKELLLVGRYQPMGRLSMNFTAMIAQQGKDSNIINWGGDILRNYNFARPSDYGNEIGQGRRANTKFYQMSVSYMLAHNLFADLKVQSRNTNLSGDADDKKNTIFSLGLRWNTSQRQFLF</sequence>
<protein>
    <recommendedName>
        <fullName evidence="3">Capsule assembly Wzi family protein</fullName>
    </recommendedName>
</protein>
<name>A0A916YG44_9BACT</name>
<evidence type="ECO:0000313" key="1">
    <source>
        <dbReference type="EMBL" id="GGD43476.1"/>
    </source>
</evidence>
<dbReference type="EMBL" id="BMKK01000001">
    <property type="protein sequence ID" value="GGD43476.1"/>
    <property type="molecule type" value="Genomic_DNA"/>
</dbReference>
<dbReference type="InterPro" id="IPR038636">
    <property type="entry name" value="Wzi_sf"/>
</dbReference>
<organism evidence="1 2">
    <name type="scientific">Emticicia aquatilis</name>
    <dbReference type="NCBI Taxonomy" id="1537369"/>
    <lineage>
        <taxon>Bacteria</taxon>
        <taxon>Pseudomonadati</taxon>
        <taxon>Bacteroidota</taxon>
        <taxon>Cytophagia</taxon>
        <taxon>Cytophagales</taxon>
        <taxon>Leadbetterellaceae</taxon>
        <taxon>Emticicia</taxon>
    </lineage>
</organism>
<reference evidence="1" key="2">
    <citation type="submission" date="2020-09" db="EMBL/GenBank/DDBJ databases">
        <authorList>
            <person name="Sun Q."/>
            <person name="Zhou Y."/>
        </authorList>
    </citation>
    <scope>NUCLEOTIDE SEQUENCE</scope>
    <source>
        <strain evidence="1">CGMCC 1.15958</strain>
    </source>
</reference>
<dbReference type="Pfam" id="PF14052">
    <property type="entry name" value="Caps_assemb_Wzi"/>
    <property type="match status" value="1"/>
</dbReference>
<reference evidence="1" key="1">
    <citation type="journal article" date="2014" name="Int. J. Syst. Evol. Microbiol.">
        <title>Complete genome sequence of Corynebacterium casei LMG S-19264T (=DSM 44701T), isolated from a smear-ripened cheese.</title>
        <authorList>
            <consortium name="US DOE Joint Genome Institute (JGI-PGF)"/>
            <person name="Walter F."/>
            <person name="Albersmeier A."/>
            <person name="Kalinowski J."/>
            <person name="Ruckert C."/>
        </authorList>
    </citation>
    <scope>NUCLEOTIDE SEQUENCE</scope>
    <source>
        <strain evidence="1">CGMCC 1.15958</strain>
    </source>
</reference>